<dbReference type="Pfam" id="PF13244">
    <property type="entry name" value="MbhD"/>
    <property type="match status" value="1"/>
</dbReference>
<keyword evidence="3" id="KW-1003">Cell membrane</keyword>
<dbReference type="Proteomes" id="UP000242502">
    <property type="component" value="Unassembled WGS sequence"/>
</dbReference>
<feature type="transmembrane region" description="Helical" evidence="7">
    <location>
        <begin position="54"/>
        <end position="76"/>
    </location>
</feature>
<evidence type="ECO:0000256" key="4">
    <source>
        <dbReference type="ARBA" id="ARBA00022692"/>
    </source>
</evidence>
<evidence type="ECO:0000256" key="3">
    <source>
        <dbReference type="ARBA" id="ARBA00022475"/>
    </source>
</evidence>
<evidence type="ECO:0000313" key="10">
    <source>
        <dbReference type="EMBL" id="ODS25122.1"/>
    </source>
</evidence>
<proteinExistence type="predicted"/>
<feature type="transmembrane region" description="Helical" evidence="7">
    <location>
        <begin position="88"/>
        <end position="106"/>
    </location>
</feature>
<feature type="transmembrane region" description="Helical" evidence="7">
    <location>
        <begin position="6"/>
        <end position="24"/>
    </location>
</feature>
<keyword evidence="2" id="KW-0813">Transport</keyword>
<dbReference type="InterPro" id="IPR025383">
    <property type="entry name" value="MrpA_C/MbhD"/>
</dbReference>
<dbReference type="EMBL" id="MDLC01000001">
    <property type="protein sequence ID" value="ODS25122.1"/>
    <property type="molecule type" value="Genomic_DNA"/>
</dbReference>
<dbReference type="GO" id="GO:0005886">
    <property type="term" value="C:plasma membrane"/>
    <property type="evidence" value="ECO:0007669"/>
    <property type="project" value="UniProtKB-SubCell"/>
</dbReference>
<keyword evidence="4 7" id="KW-0812">Transmembrane</keyword>
<feature type="domain" description="MrpA C-terminal/MbhE" evidence="9">
    <location>
        <begin position="119"/>
        <end position="179"/>
    </location>
</feature>
<evidence type="ECO:0000256" key="1">
    <source>
        <dbReference type="ARBA" id="ARBA00004651"/>
    </source>
</evidence>
<feature type="transmembrane region" description="Helical" evidence="7">
    <location>
        <begin position="155"/>
        <end position="174"/>
    </location>
</feature>
<evidence type="ECO:0000259" key="8">
    <source>
        <dbReference type="Pfam" id="PF13244"/>
    </source>
</evidence>
<evidence type="ECO:0000313" key="11">
    <source>
        <dbReference type="Proteomes" id="UP000242502"/>
    </source>
</evidence>
<feature type="domain" description="MrpA C-terminal/MbhD" evidence="8">
    <location>
        <begin position="13"/>
        <end position="78"/>
    </location>
</feature>
<evidence type="ECO:0000259" key="9">
    <source>
        <dbReference type="Pfam" id="PF20501"/>
    </source>
</evidence>
<dbReference type="InterPro" id="IPR050616">
    <property type="entry name" value="CPA3_Na-H_Antiporter_A"/>
</dbReference>
<dbReference type="AlphaFoldDB" id="A0A1D2QU56"/>
<organism evidence="10 11">
    <name type="scientific">Candidatus Endobugula sertula</name>
    <name type="common">Bugula neritina bacterial symbiont</name>
    <dbReference type="NCBI Taxonomy" id="62101"/>
    <lineage>
        <taxon>Bacteria</taxon>
        <taxon>Pseudomonadati</taxon>
        <taxon>Pseudomonadota</taxon>
        <taxon>Gammaproteobacteria</taxon>
        <taxon>Cellvibrionales</taxon>
        <taxon>Cellvibrionaceae</taxon>
        <taxon>Candidatus Endobugula</taxon>
    </lineage>
</organism>
<sequence length="198" mass="21560">MTEQLVIMVLLSFLVVIAFGIILLKDLLVAVILSGIYSLTAAAIFVVMDAVDVAFTEAAVGAGVSTIFLLGALTLTRRQQKQQKHNNYFALLVVTLTGALLIYGTLDLPGYGDGQSIANQHPQLAQHFLQKSEDEIGIPNVVTSVLASYRGYDTLGETVVVFTAAIGVLSLLGLRRRKREEDPELDAKRQCRQQNEEV</sequence>
<comment type="subcellular location">
    <subcellularLocation>
        <location evidence="1">Cell membrane</location>
        <topology evidence="1">Multi-pass membrane protein</topology>
    </subcellularLocation>
</comment>
<evidence type="ECO:0000256" key="2">
    <source>
        <dbReference type="ARBA" id="ARBA00022448"/>
    </source>
</evidence>
<dbReference type="Pfam" id="PF20501">
    <property type="entry name" value="MbhE"/>
    <property type="match status" value="1"/>
</dbReference>
<reference evidence="10 11" key="1">
    <citation type="journal article" date="2016" name="Appl. Environ. Microbiol.">
        <title>Lack of Overt Genome Reduction in the Bryostatin-Producing Bryozoan Symbiont "Candidatus Endobugula sertula".</title>
        <authorList>
            <person name="Miller I.J."/>
            <person name="Vanee N."/>
            <person name="Fong S.S."/>
            <person name="Lim-Fong G.E."/>
            <person name="Kwan J.C."/>
        </authorList>
    </citation>
    <scope>NUCLEOTIDE SEQUENCE [LARGE SCALE GENOMIC DNA]</scope>
    <source>
        <strain evidence="10">AB1-4</strain>
    </source>
</reference>
<dbReference type="STRING" id="62101.AB835_00190"/>
<feature type="transmembrane region" description="Helical" evidence="7">
    <location>
        <begin position="29"/>
        <end position="48"/>
    </location>
</feature>
<name>A0A1D2QU56_9GAMM</name>
<protein>
    <submittedName>
        <fullName evidence="10">Cation:proton antiporter</fullName>
    </submittedName>
</protein>
<keyword evidence="5 7" id="KW-1133">Transmembrane helix</keyword>
<accession>A0A1D2QU56</accession>
<keyword evidence="6 7" id="KW-0472">Membrane</keyword>
<dbReference type="InterPro" id="IPR046806">
    <property type="entry name" value="MrpA_C/MbhE"/>
</dbReference>
<evidence type="ECO:0000256" key="6">
    <source>
        <dbReference type="ARBA" id="ARBA00023136"/>
    </source>
</evidence>
<evidence type="ECO:0000256" key="7">
    <source>
        <dbReference type="SAM" id="Phobius"/>
    </source>
</evidence>
<comment type="caution">
    <text evidence="10">The sequence shown here is derived from an EMBL/GenBank/DDBJ whole genome shotgun (WGS) entry which is preliminary data.</text>
</comment>
<gene>
    <name evidence="10" type="ORF">AB835_00190</name>
</gene>
<evidence type="ECO:0000256" key="5">
    <source>
        <dbReference type="ARBA" id="ARBA00022989"/>
    </source>
</evidence>
<dbReference type="NCBIfam" id="NF009159">
    <property type="entry name" value="PRK12504.1"/>
    <property type="match status" value="1"/>
</dbReference>
<dbReference type="PANTHER" id="PTHR43373">
    <property type="entry name" value="NA(+)/H(+) ANTIPORTER SUBUNIT"/>
    <property type="match status" value="1"/>
</dbReference>
<dbReference type="PANTHER" id="PTHR43373:SF1">
    <property type="entry name" value="NA(+)_H(+) ANTIPORTER SUBUNIT A"/>
    <property type="match status" value="1"/>
</dbReference>